<dbReference type="SMART" id="SM00710">
    <property type="entry name" value="PbH1"/>
    <property type="match status" value="15"/>
</dbReference>
<dbReference type="Proteomes" id="UP000007722">
    <property type="component" value="Chromosome"/>
</dbReference>
<dbReference type="InterPro" id="IPR006626">
    <property type="entry name" value="PbH1"/>
</dbReference>
<dbReference type="InterPro" id="IPR039448">
    <property type="entry name" value="Beta_helix"/>
</dbReference>
<gene>
    <name evidence="3" type="ordered locus">Mvol_0262</name>
</gene>
<feature type="domain" description="Right handed beta helix" evidence="2">
    <location>
        <begin position="231"/>
        <end position="354"/>
    </location>
</feature>
<name>D7DS12_METV3</name>
<dbReference type="InterPro" id="IPR011050">
    <property type="entry name" value="Pectin_lyase_fold/virulence"/>
</dbReference>
<evidence type="ECO:0000256" key="1">
    <source>
        <dbReference type="SAM" id="MobiDB-lite"/>
    </source>
</evidence>
<dbReference type="HOGENOM" id="CLU_275529_0_0_2"/>
<dbReference type="Pfam" id="PF13229">
    <property type="entry name" value="Beta_helix"/>
    <property type="match status" value="2"/>
</dbReference>
<feature type="domain" description="Right handed beta helix" evidence="2">
    <location>
        <begin position="547"/>
        <end position="716"/>
    </location>
</feature>
<dbReference type="eggNOG" id="arCOG03419">
    <property type="taxonomic scope" value="Archaea"/>
</dbReference>
<dbReference type="SUPFAM" id="SSF51126">
    <property type="entry name" value="Pectin lyase-like"/>
    <property type="match status" value="2"/>
</dbReference>
<accession>D7DS12</accession>
<proteinExistence type="predicted"/>
<dbReference type="OrthoDB" id="62381at2157"/>
<evidence type="ECO:0000313" key="4">
    <source>
        <dbReference type="Proteomes" id="UP000007722"/>
    </source>
</evidence>
<dbReference type="InParanoid" id="D7DS12"/>
<keyword evidence="4" id="KW-1185">Reference proteome</keyword>
<evidence type="ECO:0000259" key="2">
    <source>
        <dbReference type="Pfam" id="PF13229"/>
    </source>
</evidence>
<protein>
    <recommendedName>
        <fullName evidence="2">Right handed beta helix domain-containing protein</fullName>
    </recommendedName>
</protein>
<dbReference type="Gene3D" id="2.160.20.10">
    <property type="entry name" value="Single-stranded right-handed beta-helix, Pectin lyase-like"/>
    <property type="match status" value="2"/>
</dbReference>
<sequence>MTKNVSKYLMILLSILITFIFIPGVSAVDITVSTTGYIIEGQSFVGSSTPLTDAITASQNNDIIYLEQGHYKESITIDKKLSIIGMTGESKENVKKIVIGGDDSTPLNTIISISSADVSISNITLANATNLGLRIPVGYNNCTFDNIYVYNSSNYGIRADTTVYINNSIFEENGFGSATGSGICLYYGIDSIIQNTKLINNNRNELYANSVQNLTVINNEIIINNENDPINTKRNGLVFLNTTKCFIAENSLNSISHSGNGIDNTNSNNNMIYKNNITGFNWNGLALDGSNTIAIIQNNIYGNAGGLQVDSTNCTAKYNKIYDNDAGIVVKCADITNNISKNWIDVNNSNVLINMDSLGGTANLTHNYWGTNEYNPINSKMAEISGKIYFAPYYTNEEFNELYSPIVNINQNKSYSKIQDAIDDADEFDIINVKDGIYEEQICINKSITLNGSNNAVLKLPESPNQMGIEEDNYNYVYNVILYGGTVVNNDVVGNEVISANINGFKIDANNYSPAQRLAVVLVRNANSNITNLNITNIVIDTKITLGIFTHGKSNTNITNNTIASFSRGGICAKGGYANITGNIVAGPGKNKNVTWAPNGIQIGNLAEGIVSKNTISGCGWPGEEWTGTALMIVDTDNVSAYENNILNSETGIYVVDYPYTGTWANPVKNITVYNNILINNTFSITVANNVSGCNVSYNKIYNSDSEAISVSMYSAYTGLEPRDLTFNNNEIYNSKELNVYISNRLENINMSHNYWGTGDYLDIKGKMYGSVIFTPYYSDSNMDKLIRITDEINYQFVKLSERLDDEGINNNIYLVNETNYESFAGLELEKEDITKIKFTNTLNLSKEVLQVQLINLKDNLDIKSYGVYLSGDYCQLYNTTTSYEFNNIDDSEVLNNLSESELFGKLVLLSDGNVIKNNSDYVSDYKLINNTFVVNSSEFMTCYLDIEKPTISSYKISPNGVEVGTYNITTSANINDDAGIKQVYVILPNGTKINLSTTDNITYNTTFEHNATSSGTFKVQMIAEDISKNNNTKLLYLTVINSTVKEALGNSTSNITIDDEVWSNIEAGGIKQLNNTNISLTEITVKNESIILPKLENVSVNLTEEVIETMEEVSNSSDTINVSNATTEEEIEAVINEVINKTKLISSSGFNISNMTLTTTKEGTNVKSEIKFTAKNTTKKGYTIMRLPLGDLKLTGVLVNNGTGIVSLKENDYNSTLGWYRLINNKVVELTLIQDPDVSLLFESALPSQPDTPSTQTYVGGGGHHHSSEISTITLSTGQTVSKVVGEMLNKARIVIGASADAGAANLLTLDYQTEPIQSCNISDITITKDTLILGGPKANPLAEKYDMYFEMHITNEMPGENTGIIQTQKINGYQVIYIAGSDRVGTKTAVQYYLSMTENITEPLKIKLINGEPTLIN</sequence>
<dbReference type="InterPro" id="IPR012334">
    <property type="entry name" value="Pectin_lyas_fold"/>
</dbReference>
<reference evidence="3 4" key="1">
    <citation type="submission" date="2010-05" db="EMBL/GenBank/DDBJ databases">
        <title>Complete sequence of Methanococcus voltae A3.</title>
        <authorList>
            <consortium name="US DOE Joint Genome Institute"/>
            <person name="Lucas S."/>
            <person name="Copeland A."/>
            <person name="Lapidus A."/>
            <person name="Cheng J.-F."/>
            <person name="Bruce D."/>
            <person name="Goodwin L."/>
            <person name="Pitluck S."/>
            <person name="Lowry S."/>
            <person name="Clum A."/>
            <person name="Land M."/>
            <person name="Hauser L."/>
            <person name="Kyrpides N."/>
            <person name="Mikhailova N."/>
            <person name="Whitman W.B."/>
            <person name="Woyke T."/>
        </authorList>
    </citation>
    <scope>NUCLEOTIDE SEQUENCE [LARGE SCALE GENOMIC DNA]</scope>
    <source>
        <strain evidence="4">ATCC BAA-1334 / A3</strain>
    </source>
</reference>
<organism evidence="3 4">
    <name type="scientific">Methanococcus voltae (strain ATCC BAA-1334 / A3)</name>
    <dbReference type="NCBI Taxonomy" id="456320"/>
    <lineage>
        <taxon>Archaea</taxon>
        <taxon>Methanobacteriati</taxon>
        <taxon>Methanobacteriota</taxon>
        <taxon>Methanomada group</taxon>
        <taxon>Methanococci</taxon>
        <taxon>Methanococcales</taxon>
        <taxon>Methanococcaceae</taxon>
        <taxon>Methanococcus</taxon>
    </lineage>
</organism>
<dbReference type="EMBL" id="CP002057">
    <property type="protein sequence ID" value="ADI35922.1"/>
    <property type="molecule type" value="Genomic_DNA"/>
</dbReference>
<evidence type="ECO:0000313" key="3">
    <source>
        <dbReference type="EMBL" id="ADI35922.1"/>
    </source>
</evidence>
<feature type="compositionally biased region" description="Polar residues" evidence="1">
    <location>
        <begin position="1247"/>
        <end position="1259"/>
    </location>
</feature>
<feature type="region of interest" description="Disordered" evidence="1">
    <location>
        <begin position="1246"/>
        <end position="1266"/>
    </location>
</feature>
<dbReference type="KEGG" id="mvo:Mvol_0262"/>
<dbReference type="eggNOG" id="arCOG02519">
    <property type="taxonomic scope" value="Archaea"/>
</dbReference>